<feature type="chain" id="PRO_5031188433" evidence="2">
    <location>
        <begin position="24"/>
        <end position="392"/>
    </location>
</feature>
<gene>
    <name evidence="3" type="ORF">HNP52_000571</name>
</gene>
<evidence type="ECO:0000313" key="3">
    <source>
        <dbReference type="EMBL" id="MBB4837520.1"/>
    </source>
</evidence>
<dbReference type="Proteomes" id="UP000575241">
    <property type="component" value="Unassembled WGS sequence"/>
</dbReference>
<evidence type="ECO:0000313" key="4">
    <source>
        <dbReference type="Proteomes" id="UP000575241"/>
    </source>
</evidence>
<accession>A0A7W7JZC0</accession>
<dbReference type="RefSeq" id="WP_184162201.1">
    <property type="nucleotide sequence ID" value="NZ_JACHLN010000001.1"/>
</dbReference>
<comment type="caution">
    <text evidence="3">The sequence shown here is derived from an EMBL/GenBank/DDBJ whole genome shotgun (WGS) entry which is preliminary data.</text>
</comment>
<name>A0A7W7JZC0_9SPHN</name>
<keyword evidence="2" id="KW-0732">Signal</keyword>
<reference evidence="3 4" key="1">
    <citation type="submission" date="2020-08" db="EMBL/GenBank/DDBJ databases">
        <title>Functional genomics of gut bacteria from endangered species of beetles.</title>
        <authorList>
            <person name="Carlos-Shanley C."/>
        </authorList>
    </citation>
    <scope>NUCLEOTIDE SEQUENCE [LARGE SCALE GENOMIC DNA]</scope>
    <source>
        <strain evidence="3 4">S00224</strain>
    </source>
</reference>
<evidence type="ECO:0000256" key="2">
    <source>
        <dbReference type="SAM" id="SignalP"/>
    </source>
</evidence>
<keyword evidence="4" id="KW-1185">Reference proteome</keyword>
<proteinExistence type="predicted"/>
<protein>
    <submittedName>
        <fullName evidence="3">Uncharacterized protein</fullName>
    </submittedName>
</protein>
<feature type="signal peptide" evidence="2">
    <location>
        <begin position="1"/>
        <end position="23"/>
    </location>
</feature>
<feature type="compositionally biased region" description="Basic and acidic residues" evidence="1">
    <location>
        <begin position="205"/>
        <end position="218"/>
    </location>
</feature>
<dbReference type="AlphaFoldDB" id="A0A7W7JZC0"/>
<evidence type="ECO:0000256" key="1">
    <source>
        <dbReference type="SAM" id="MobiDB-lite"/>
    </source>
</evidence>
<dbReference type="EMBL" id="JACHLN010000001">
    <property type="protein sequence ID" value="MBB4837520.1"/>
    <property type="molecule type" value="Genomic_DNA"/>
</dbReference>
<feature type="region of interest" description="Disordered" evidence="1">
    <location>
        <begin position="193"/>
        <end position="224"/>
    </location>
</feature>
<organism evidence="3 4">
    <name type="scientific">Sphingomonas kyeonggiensis</name>
    <dbReference type="NCBI Taxonomy" id="1268553"/>
    <lineage>
        <taxon>Bacteria</taxon>
        <taxon>Pseudomonadati</taxon>
        <taxon>Pseudomonadota</taxon>
        <taxon>Alphaproteobacteria</taxon>
        <taxon>Sphingomonadales</taxon>
        <taxon>Sphingomonadaceae</taxon>
        <taxon>Sphingomonas</taxon>
    </lineage>
</organism>
<sequence length="392" mass="42776">MIVLRTLPALAAGLMLSSATVPAAAGMKAAPAKCTSGWVGNVQYSRHMANSQNKTVARVSGKGTDTTSWSMTYDYAAQVTVRATDNPDISLGRANINLKSISTETKAAEDSDMCMQQRVYRTVSGNFVSKSETRANGNGLDADVNIGMDAEGTYRVSVRLPEIKGVVSGSESGSFRGQCKAKEGVNRTIADLPTTIDPVQFSSDGSDRVDPREPDRLTGSHSETLAGATDTISWNLRRCGGALRLVDLKFEDMRFPTWGAWQKITEQTGTIDGNLVRITATVANDGPEEKLATLKLRETYKGDKWDGAKPDSTLDEGTMSVPAGEQRDITFEWDSSGYAWYDDGRPRLVQRIRAEVEDKGRKADEMTRNLKVAPKPVVLVHGLWSNWQAWEI</sequence>